<dbReference type="AlphaFoldDB" id="A0A7D9F0U9"/>
<sequence length="122" mass="13772">MLLIWDFDVDHILTANTIAVAAVVPDFDNILETPLLAVDVVSCNCSNFPDTNKVLLPPLDETPEREHSPEPTERNEDNLNDGQSRNNSDDEHSDDEYEQTEGIVDICLYCTPFYICSEYGHL</sequence>
<feature type="region of interest" description="Disordered" evidence="1">
    <location>
        <begin position="50"/>
        <end position="98"/>
    </location>
</feature>
<reference evidence="2" key="1">
    <citation type="submission" date="2020-04" db="EMBL/GenBank/DDBJ databases">
        <authorList>
            <person name="Alioto T."/>
            <person name="Alioto T."/>
            <person name="Gomez Garrido J."/>
        </authorList>
    </citation>
    <scope>NUCLEOTIDE SEQUENCE</scope>
    <source>
        <strain evidence="2">A484AB</strain>
    </source>
</reference>
<feature type="compositionally biased region" description="Basic and acidic residues" evidence="1">
    <location>
        <begin position="62"/>
        <end position="77"/>
    </location>
</feature>
<name>A0A7D9F0U9_PARCT</name>
<gene>
    <name evidence="2" type="ORF">PACLA_8A032501</name>
</gene>
<organism evidence="2 3">
    <name type="scientific">Paramuricea clavata</name>
    <name type="common">Red gorgonian</name>
    <name type="synonym">Violescent sea-whip</name>
    <dbReference type="NCBI Taxonomy" id="317549"/>
    <lineage>
        <taxon>Eukaryota</taxon>
        <taxon>Metazoa</taxon>
        <taxon>Cnidaria</taxon>
        <taxon>Anthozoa</taxon>
        <taxon>Octocorallia</taxon>
        <taxon>Malacalcyonacea</taxon>
        <taxon>Plexauridae</taxon>
        <taxon>Paramuricea</taxon>
    </lineage>
</organism>
<evidence type="ECO:0000256" key="1">
    <source>
        <dbReference type="SAM" id="MobiDB-lite"/>
    </source>
</evidence>
<dbReference type="EMBL" id="CACRXK020010707">
    <property type="protein sequence ID" value="CAB4019951.1"/>
    <property type="molecule type" value="Genomic_DNA"/>
</dbReference>
<comment type="caution">
    <text evidence="2">The sequence shown here is derived from an EMBL/GenBank/DDBJ whole genome shotgun (WGS) entry which is preliminary data.</text>
</comment>
<evidence type="ECO:0000313" key="2">
    <source>
        <dbReference type="EMBL" id="CAB4019951.1"/>
    </source>
</evidence>
<evidence type="ECO:0000313" key="3">
    <source>
        <dbReference type="Proteomes" id="UP001152795"/>
    </source>
</evidence>
<keyword evidence="3" id="KW-1185">Reference proteome</keyword>
<protein>
    <submittedName>
        <fullName evidence="2">Uncharacterized protein</fullName>
    </submittedName>
</protein>
<proteinExistence type="predicted"/>
<accession>A0A7D9F0U9</accession>
<dbReference type="Proteomes" id="UP001152795">
    <property type="component" value="Unassembled WGS sequence"/>
</dbReference>
<dbReference type="OrthoDB" id="10575543at2759"/>